<reference evidence="1" key="2">
    <citation type="submission" date="2013-05" db="EMBL/GenBank/DDBJ databases">
        <authorList>
            <person name="Carter J.-M."/>
            <person name="Baker S.C."/>
            <person name="Pink R."/>
            <person name="Carter D.R.F."/>
            <person name="Collins A."/>
            <person name="Tomlin J."/>
            <person name="Gibbs M."/>
            <person name="Breuker C.J."/>
        </authorList>
    </citation>
    <scope>NUCLEOTIDE SEQUENCE</scope>
    <source>
        <tissue evidence="1">Ovary</tissue>
    </source>
</reference>
<evidence type="ECO:0000313" key="1">
    <source>
        <dbReference type="EMBL" id="JAA87701.1"/>
    </source>
</evidence>
<sequence>MHSKFHKKSKPYNIIVNSHIKPDSDSTYVSFSRIDQRIHNAEAYDVRTIYCMIWISDTVRPISSRFWPPKKSYDTTG</sequence>
<accession>S4P6V2</accession>
<organism evidence="1">
    <name type="scientific">Pararge aegeria</name>
    <name type="common">speckled wood butterfly</name>
    <dbReference type="NCBI Taxonomy" id="116150"/>
    <lineage>
        <taxon>Eukaryota</taxon>
        <taxon>Metazoa</taxon>
        <taxon>Ecdysozoa</taxon>
        <taxon>Arthropoda</taxon>
        <taxon>Hexapoda</taxon>
        <taxon>Insecta</taxon>
        <taxon>Pterygota</taxon>
        <taxon>Neoptera</taxon>
        <taxon>Endopterygota</taxon>
        <taxon>Lepidoptera</taxon>
        <taxon>Glossata</taxon>
        <taxon>Ditrysia</taxon>
        <taxon>Papilionoidea</taxon>
        <taxon>Nymphalidae</taxon>
        <taxon>Satyrinae</taxon>
        <taxon>Satyrini</taxon>
        <taxon>Parargina</taxon>
        <taxon>Pararge</taxon>
    </lineage>
</organism>
<reference evidence="1" key="1">
    <citation type="journal article" date="2013" name="BMC Genomics">
        <title>Unscrambling butterfly oogenesis.</title>
        <authorList>
            <person name="Carter J.M."/>
            <person name="Baker S.C."/>
            <person name="Pink R."/>
            <person name="Carter D.R."/>
            <person name="Collins A."/>
            <person name="Tomlin J."/>
            <person name="Gibbs M."/>
            <person name="Breuker C.J."/>
        </authorList>
    </citation>
    <scope>NUCLEOTIDE SEQUENCE</scope>
    <source>
        <tissue evidence="1">Ovary</tissue>
    </source>
</reference>
<protein>
    <submittedName>
        <fullName evidence="1">Uncharacterized protein</fullName>
    </submittedName>
</protein>
<name>S4P6V2_9NEOP</name>
<proteinExistence type="predicted"/>
<dbReference type="EMBL" id="GAIX01004859">
    <property type="protein sequence ID" value="JAA87701.1"/>
    <property type="molecule type" value="Transcribed_RNA"/>
</dbReference>
<dbReference type="AlphaFoldDB" id="S4P6V2"/>